<dbReference type="OrthoDB" id="3257538at2759"/>
<dbReference type="GeneID" id="25976019"/>
<evidence type="ECO:0000313" key="1">
    <source>
        <dbReference type="EMBL" id="EFX03042.1"/>
    </source>
</evidence>
<dbReference type="eggNOG" id="ENOG502S5QU">
    <property type="taxonomic scope" value="Eukaryota"/>
</dbReference>
<protein>
    <submittedName>
        <fullName evidence="1">Uncharacterized protein</fullName>
    </submittedName>
</protein>
<organism evidence="2">
    <name type="scientific">Grosmannia clavigera (strain kw1407 / UAMH 11150)</name>
    <name type="common">Blue stain fungus</name>
    <name type="synonym">Graphiocladiella clavigera</name>
    <dbReference type="NCBI Taxonomy" id="655863"/>
    <lineage>
        <taxon>Eukaryota</taxon>
        <taxon>Fungi</taxon>
        <taxon>Dikarya</taxon>
        <taxon>Ascomycota</taxon>
        <taxon>Pezizomycotina</taxon>
        <taxon>Sordariomycetes</taxon>
        <taxon>Sordariomycetidae</taxon>
        <taxon>Ophiostomatales</taxon>
        <taxon>Ophiostomataceae</taxon>
        <taxon>Leptographium</taxon>
    </lineage>
</organism>
<name>F0XHL7_GROCL</name>
<dbReference type="RefSeq" id="XP_014172524.1">
    <property type="nucleotide sequence ID" value="XM_014317049.1"/>
</dbReference>
<dbReference type="PANTHER" id="PTHR28152">
    <property type="entry name" value="HYDROXYACYL-THIOESTER DEHYDRATASE TYPE 2, MITOCHONDRIAL"/>
    <property type="match status" value="1"/>
</dbReference>
<dbReference type="EMBL" id="GL629769">
    <property type="protein sequence ID" value="EFX03042.1"/>
    <property type="molecule type" value="Genomic_DNA"/>
</dbReference>
<dbReference type="SUPFAM" id="SSF54637">
    <property type="entry name" value="Thioesterase/thiol ester dehydrase-isomerase"/>
    <property type="match status" value="1"/>
</dbReference>
<dbReference type="InterPro" id="IPR029069">
    <property type="entry name" value="HotDog_dom_sf"/>
</dbReference>
<accession>F0XHL7</accession>
<dbReference type="InterPro" id="IPR052741">
    <property type="entry name" value="Mitochondrial_HTD2"/>
</dbReference>
<gene>
    <name evidence="1" type="ORF">CMQ_2971</name>
</gene>
<dbReference type="GO" id="GO:0005739">
    <property type="term" value="C:mitochondrion"/>
    <property type="evidence" value="ECO:0007669"/>
    <property type="project" value="TreeGrafter"/>
</dbReference>
<proteinExistence type="predicted"/>
<dbReference type="PANTHER" id="PTHR28152:SF1">
    <property type="entry name" value="HYDROXYACYL-THIOESTER DEHYDRATASE TYPE 2, MITOCHONDRIAL"/>
    <property type="match status" value="1"/>
</dbReference>
<dbReference type="STRING" id="655863.F0XHL7"/>
<keyword evidence="2" id="KW-1185">Reference proteome</keyword>
<dbReference type="Proteomes" id="UP000007796">
    <property type="component" value="Unassembled WGS sequence"/>
</dbReference>
<dbReference type="AlphaFoldDB" id="F0XHL7"/>
<dbReference type="HOGENOM" id="CLU_028690_1_0_1"/>
<sequence length="329" mass="35798">MRCTKFLPAAAAVPMAQLLRPAAASRPRLKAGLLLPFRHHRGLLYGAAVDIEALRASMAARPAKAIYDVLSPVPSHLLNISLSDYIPPECGASPGSPFDRRMWAGGSVRFDGFESLVLDGRRAVCVERLGHIKASGSPGAEKIFVDVWRRYGLVDPAAADPEAAVEASPAVEERRTLVFIRDVLLPPSSATSSSRPPSRVVKLPFEPDYAFSLTPSATLLFHFSALTYNAHAIHLNPQYCREVEGHRNLLFHGPLSLVLMLSILRSQLSDPAAIKSLEYRNLAPLYADEPLRVCIRKNNHGSATDTNRWDVWVEGPEGGLAVRGSAITA</sequence>
<reference evidence="1 2" key="1">
    <citation type="journal article" date="2011" name="Proc. Natl. Acad. Sci. U.S.A.">
        <title>Genome and transcriptome analyses of the mountain pine beetle-fungal symbiont Grosmannia clavigera, a lodgepole pine pathogen.</title>
        <authorList>
            <person name="DiGuistini S."/>
            <person name="Wang Y."/>
            <person name="Liao N.Y."/>
            <person name="Taylor G."/>
            <person name="Tanguay P."/>
            <person name="Feau N."/>
            <person name="Henrissat B."/>
            <person name="Chan S.K."/>
            <person name="Hesse-Orce U."/>
            <person name="Alamouti S.M."/>
            <person name="Tsui C.K.M."/>
            <person name="Docking R.T."/>
            <person name="Levasseur A."/>
            <person name="Haridas S."/>
            <person name="Robertson G."/>
            <person name="Birol I."/>
            <person name="Holt R.A."/>
            <person name="Marra M.A."/>
            <person name="Hamelin R.C."/>
            <person name="Hirst M."/>
            <person name="Jones S.J.M."/>
            <person name="Bohlmann J."/>
            <person name="Breuil C."/>
        </authorList>
    </citation>
    <scope>NUCLEOTIDE SEQUENCE [LARGE SCALE GENOMIC DNA]</scope>
    <source>
        <strain evidence="2">kw1407 / UAMH 11150</strain>
    </source>
</reference>
<evidence type="ECO:0000313" key="2">
    <source>
        <dbReference type="Proteomes" id="UP000007796"/>
    </source>
</evidence>
<dbReference type="InParanoid" id="F0XHL7"/>
<dbReference type="GO" id="GO:0019171">
    <property type="term" value="F:(3R)-hydroxyacyl-[acyl-carrier-protein] dehydratase activity"/>
    <property type="evidence" value="ECO:0007669"/>
    <property type="project" value="TreeGrafter"/>
</dbReference>
<dbReference type="Gene3D" id="3.10.129.10">
    <property type="entry name" value="Hotdog Thioesterase"/>
    <property type="match status" value="1"/>
</dbReference>